<name>A0A3G5AF65_9VIRU</name>
<feature type="domain" description="Tyrosine specific protein phosphatases" evidence="4">
    <location>
        <begin position="80"/>
        <end position="131"/>
    </location>
</feature>
<evidence type="ECO:0000259" key="4">
    <source>
        <dbReference type="PROSITE" id="PS50056"/>
    </source>
</evidence>
<sequence>MCDITICGLQELPILLETKKFDAVISINDNYKNQKYHEHKHKRWMTRLKRHFTEEDILCLYFEDVMNDLERHAPSKLHVERIIDFGRRYAGKRLLIHCVMGASRSPAAGIIVLRALGKSLDEAVEQVQRVRSTSCPNPYMLQLYDEISSKEVNEILSTLHKESATEEYEETDSDSDEEPQEADEWMIRRITYAT</sequence>
<protein>
    <recommendedName>
        <fullName evidence="4">Tyrosine specific protein phosphatases domain-containing protein</fullName>
    </recommendedName>
</protein>
<evidence type="ECO:0000256" key="2">
    <source>
        <dbReference type="ARBA" id="ARBA00022912"/>
    </source>
</evidence>
<dbReference type="CDD" id="cd14498">
    <property type="entry name" value="DSP"/>
    <property type="match status" value="1"/>
</dbReference>
<dbReference type="Pfam" id="PF00782">
    <property type="entry name" value="DSPc"/>
    <property type="match status" value="1"/>
</dbReference>
<evidence type="ECO:0000256" key="3">
    <source>
        <dbReference type="SAM" id="MobiDB-lite"/>
    </source>
</evidence>
<dbReference type="InterPro" id="IPR029021">
    <property type="entry name" value="Prot-tyrosine_phosphatase-like"/>
</dbReference>
<keyword evidence="1" id="KW-0378">Hydrolase</keyword>
<dbReference type="PROSITE" id="PS50056">
    <property type="entry name" value="TYR_PHOSPHATASE_2"/>
    <property type="match status" value="1"/>
</dbReference>
<dbReference type="InterPro" id="IPR016130">
    <property type="entry name" value="Tyr_Pase_AS"/>
</dbReference>
<gene>
    <name evidence="5" type="ORF">Solivirus1_13</name>
</gene>
<accession>A0A3G5AF65</accession>
<proteinExistence type="predicted"/>
<dbReference type="Gene3D" id="3.90.190.10">
    <property type="entry name" value="Protein tyrosine phosphatase superfamily"/>
    <property type="match status" value="1"/>
</dbReference>
<dbReference type="PROSITE" id="PS00383">
    <property type="entry name" value="TYR_PHOSPHATASE_1"/>
    <property type="match status" value="1"/>
</dbReference>
<dbReference type="InterPro" id="IPR000340">
    <property type="entry name" value="Dual-sp_phosphatase_cat-dom"/>
</dbReference>
<dbReference type="InterPro" id="IPR000387">
    <property type="entry name" value="Tyr_Pase_dom"/>
</dbReference>
<dbReference type="SMART" id="SM00195">
    <property type="entry name" value="DSPc"/>
    <property type="match status" value="1"/>
</dbReference>
<evidence type="ECO:0000256" key="1">
    <source>
        <dbReference type="ARBA" id="ARBA00022801"/>
    </source>
</evidence>
<feature type="compositionally biased region" description="Acidic residues" evidence="3">
    <location>
        <begin position="165"/>
        <end position="184"/>
    </location>
</feature>
<dbReference type="SUPFAM" id="SSF52799">
    <property type="entry name" value="(Phosphotyrosine protein) phosphatases II"/>
    <property type="match status" value="1"/>
</dbReference>
<dbReference type="EMBL" id="MK072489">
    <property type="protein sequence ID" value="AYV85856.1"/>
    <property type="molecule type" value="Genomic_DNA"/>
</dbReference>
<organism evidence="5">
    <name type="scientific">Solivirus sp</name>
    <dbReference type="NCBI Taxonomy" id="2487772"/>
    <lineage>
        <taxon>Viruses</taxon>
        <taxon>Pithoviruses</taxon>
    </lineage>
</organism>
<keyword evidence="2" id="KW-0904">Protein phosphatase</keyword>
<evidence type="ECO:0000313" key="5">
    <source>
        <dbReference type="EMBL" id="AYV85856.1"/>
    </source>
</evidence>
<dbReference type="GO" id="GO:0004721">
    <property type="term" value="F:phosphoprotein phosphatase activity"/>
    <property type="evidence" value="ECO:0007669"/>
    <property type="project" value="UniProtKB-KW"/>
</dbReference>
<feature type="region of interest" description="Disordered" evidence="3">
    <location>
        <begin position="160"/>
        <end position="184"/>
    </location>
</feature>
<reference evidence="5" key="1">
    <citation type="submission" date="2018-10" db="EMBL/GenBank/DDBJ databases">
        <title>Hidden diversity of soil giant viruses.</title>
        <authorList>
            <person name="Schulz F."/>
            <person name="Alteio L."/>
            <person name="Goudeau D."/>
            <person name="Ryan E.M."/>
            <person name="Malmstrom R.R."/>
            <person name="Blanchard J."/>
            <person name="Woyke T."/>
        </authorList>
    </citation>
    <scope>NUCLEOTIDE SEQUENCE</scope>
    <source>
        <strain evidence="5">SOV1</strain>
    </source>
</reference>
<dbReference type="InterPro" id="IPR020422">
    <property type="entry name" value="TYR_PHOSPHATASE_DUAL_dom"/>
</dbReference>